<dbReference type="Pfam" id="PF01436">
    <property type="entry name" value="NHL"/>
    <property type="match status" value="2"/>
</dbReference>
<proteinExistence type="predicted"/>
<evidence type="ECO:0000313" key="6">
    <source>
        <dbReference type="EMBL" id="CAF5054393.1"/>
    </source>
</evidence>
<dbReference type="Gene3D" id="2.120.10.30">
    <property type="entry name" value="TolB, C-terminal domain"/>
    <property type="match status" value="2"/>
</dbReference>
<comment type="caution">
    <text evidence="5">The sequence shown here is derived from an EMBL/GenBank/DDBJ whole genome shotgun (WGS) entry which is preliminary data.</text>
</comment>
<dbReference type="AlphaFoldDB" id="A0A815XIM4"/>
<name>A0A815XIM4_9BILA</name>
<dbReference type="InterPro" id="IPR011042">
    <property type="entry name" value="6-blade_b-propeller_TolB-like"/>
</dbReference>
<feature type="repeat" description="NHL" evidence="4">
    <location>
        <begin position="272"/>
        <end position="309"/>
    </location>
</feature>
<sequence length="312" mass="34735">MFSLLVNIPANAKWKQNGVTVAGGHRRGGATNQLNEPYGLFVGDDQTVFIADTENNRIMQWKNGDTANGQVVAGGKGAGKGLQQLYEPTDVLIDKETDSLIICDWGNERVVRWSRRSGTTQGEILIDNIYCWGLAMDDQRYLYVSDYKKHEVRRYQLGEKNGTLVAGGNGEGDELSQLNFPAYLFVDRDHSVYVSDYENHRVMKWNKGAKEGIVVAGGQSEGDTLTQLSHPVGLFVDTLGTLYVADSYNHRVMRWTQGDKKQGTVIVGGNGHGAGANQFNYPRGLSFDRHGNLYVVDDNNHRVQRFSIEKDL</sequence>
<evidence type="ECO:0000256" key="2">
    <source>
        <dbReference type="ARBA" id="ARBA00022737"/>
    </source>
</evidence>
<accession>A0A815XIM4</accession>
<dbReference type="CDD" id="cd05819">
    <property type="entry name" value="NHL"/>
    <property type="match status" value="1"/>
</dbReference>
<evidence type="ECO:0008006" key="8">
    <source>
        <dbReference type="Google" id="ProtNLM"/>
    </source>
</evidence>
<dbReference type="EMBL" id="CAJNOV010014663">
    <property type="protein sequence ID" value="CAF1557883.1"/>
    <property type="molecule type" value="Genomic_DNA"/>
</dbReference>
<keyword evidence="2" id="KW-0677">Repeat</keyword>
<evidence type="ECO:0000313" key="5">
    <source>
        <dbReference type="EMBL" id="CAF1557883.1"/>
    </source>
</evidence>
<dbReference type="InterPro" id="IPR001258">
    <property type="entry name" value="NHL_repeat"/>
</dbReference>
<evidence type="ECO:0000256" key="3">
    <source>
        <dbReference type="ARBA" id="ARBA00023180"/>
    </source>
</evidence>
<dbReference type="Proteomes" id="UP000663855">
    <property type="component" value="Unassembled WGS sequence"/>
</dbReference>
<dbReference type="PROSITE" id="PS51125">
    <property type="entry name" value="NHL"/>
    <property type="match status" value="3"/>
</dbReference>
<evidence type="ECO:0000313" key="7">
    <source>
        <dbReference type="Proteomes" id="UP000663855"/>
    </source>
</evidence>
<keyword evidence="1" id="KW-0732">Signal</keyword>
<evidence type="ECO:0000256" key="1">
    <source>
        <dbReference type="ARBA" id="ARBA00022729"/>
    </source>
</evidence>
<dbReference type="SUPFAM" id="SSF101898">
    <property type="entry name" value="NHL repeat"/>
    <property type="match status" value="1"/>
</dbReference>
<organism evidence="5 7">
    <name type="scientific">Rotaria magnacalcarata</name>
    <dbReference type="NCBI Taxonomy" id="392030"/>
    <lineage>
        <taxon>Eukaryota</taxon>
        <taxon>Metazoa</taxon>
        <taxon>Spiralia</taxon>
        <taxon>Gnathifera</taxon>
        <taxon>Rotifera</taxon>
        <taxon>Eurotatoria</taxon>
        <taxon>Bdelloidea</taxon>
        <taxon>Philodinida</taxon>
        <taxon>Philodinidae</taxon>
        <taxon>Rotaria</taxon>
    </lineage>
</organism>
<feature type="repeat" description="NHL" evidence="4">
    <location>
        <begin position="219"/>
        <end position="258"/>
    </location>
</feature>
<dbReference type="PANTHER" id="PTHR10680:SF28">
    <property type="entry name" value="SMP-30_GLUCONOLACTONASE_LRE-LIKE REGION DOMAIN-CONTAINING PROTEIN"/>
    <property type="match status" value="1"/>
</dbReference>
<protein>
    <recommendedName>
        <fullName evidence="8">6-bladed beta-propeller</fullName>
    </recommendedName>
</protein>
<evidence type="ECO:0000256" key="4">
    <source>
        <dbReference type="PROSITE-ProRule" id="PRU00504"/>
    </source>
</evidence>
<keyword evidence="3" id="KW-0325">Glycoprotein</keyword>
<reference evidence="5" key="1">
    <citation type="submission" date="2021-02" db="EMBL/GenBank/DDBJ databases">
        <authorList>
            <person name="Nowell W R."/>
        </authorList>
    </citation>
    <scope>NUCLEOTIDE SEQUENCE</scope>
</reference>
<feature type="repeat" description="NHL" evidence="4">
    <location>
        <begin position="172"/>
        <end position="208"/>
    </location>
</feature>
<dbReference type="GO" id="GO:0005576">
    <property type="term" value="C:extracellular region"/>
    <property type="evidence" value="ECO:0007669"/>
    <property type="project" value="TreeGrafter"/>
</dbReference>
<dbReference type="EMBL" id="CAJOBH010226851">
    <property type="protein sequence ID" value="CAF5054393.1"/>
    <property type="molecule type" value="Genomic_DNA"/>
</dbReference>
<dbReference type="PANTHER" id="PTHR10680">
    <property type="entry name" value="PEPTIDYL-GLYCINE ALPHA-AMIDATING MONOOXYGENASE"/>
    <property type="match status" value="1"/>
</dbReference>
<dbReference type="Proteomes" id="UP000681967">
    <property type="component" value="Unassembled WGS sequence"/>
</dbReference>
<gene>
    <name evidence="6" type="ORF">BYL167_LOCUS58487</name>
    <name evidence="5" type="ORF">CJN711_LOCUS30906</name>
</gene>